<dbReference type="Pfam" id="PF14832">
    <property type="entry name" value="Tautomerase_3"/>
    <property type="match status" value="1"/>
</dbReference>
<evidence type="ECO:0000313" key="3">
    <source>
        <dbReference type="Proteomes" id="UP001301958"/>
    </source>
</evidence>
<evidence type="ECO:0000259" key="1">
    <source>
        <dbReference type="Pfam" id="PF14832"/>
    </source>
</evidence>
<dbReference type="InterPro" id="IPR014347">
    <property type="entry name" value="Tautomerase/MIF_sf"/>
</dbReference>
<dbReference type="InterPro" id="IPR028116">
    <property type="entry name" value="Cis-CaaD-like"/>
</dbReference>
<feature type="domain" description="Tautomerase cis-CaaD-like" evidence="1">
    <location>
        <begin position="1"/>
        <end position="138"/>
    </location>
</feature>
<dbReference type="EMBL" id="MU865432">
    <property type="protein sequence ID" value="KAK4223280.1"/>
    <property type="molecule type" value="Genomic_DNA"/>
</dbReference>
<keyword evidence="3" id="KW-1185">Reference proteome</keyword>
<reference evidence="2" key="1">
    <citation type="journal article" date="2023" name="Mol. Phylogenet. Evol.">
        <title>Genome-scale phylogeny and comparative genomics of the fungal order Sordariales.</title>
        <authorList>
            <person name="Hensen N."/>
            <person name="Bonometti L."/>
            <person name="Westerberg I."/>
            <person name="Brannstrom I.O."/>
            <person name="Guillou S."/>
            <person name="Cros-Aarteil S."/>
            <person name="Calhoun S."/>
            <person name="Haridas S."/>
            <person name="Kuo A."/>
            <person name="Mondo S."/>
            <person name="Pangilinan J."/>
            <person name="Riley R."/>
            <person name="LaButti K."/>
            <person name="Andreopoulos B."/>
            <person name="Lipzen A."/>
            <person name="Chen C."/>
            <person name="Yan M."/>
            <person name="Daum C."/>
            <person name="Ng V."/>
            <person name="Clum A."/>
            <person name="Steindorff A."/>
            <person name="Ohm R.A."/>
            <person name="Martin F."/>
            <person name="Silar P."/>
            <person name="Natvig D.O."/>
            <person name="Lalanne C."/>
            <person name="Gautier V."/>
            <person name="Ament-Velasquez S.L."/>
            <person name="Kruys A."/>
            <person name="Hutchinson M.I."/>
            <person name="Powell A.J."/>
            <person name="Barry K."/>
            <person name="Miller A.N."/>
            <person name="Grigoriev I.V."/>
            <person name="Debuchy R."/>
            <person name="Gladieux P."/>
            <person name="Hiltunen Thoren M."/>
            <person name="Johannesson H."/>
        </authorList>
    </citation>
    <scope>NUCLEOTIDE SEQUENCE</scope>
    <source>
        <strain evidence="2">CBS 990.96</strain>
    </source>
</reference>
<dbReference type="AlphaFoldDB" id="A0AAN7GUB9"/>
<dbReference type="Proteomes" id="UP001301958">
    <property type="component" value="Unassembled WGS sequence"/>
</dbReference>
<evidence type="ECO:0000313" key="2">
    <source>
        <dbReference type="EMBL" id="KAK4223280.1"/>
    </source>
</evidence>
<gene>
    <name evidence="2" type="ORF">QBC38DRAFT_487988</name>
</gene>
<accession>A0AAN7GUB9</accession>
<reference evidence="2" key="2">
    <citation type="submission" date="2023-05" db="EMBL/GenBank/DDBJ databases">
        <authorList>
            <consortium name="Lawrence Berkeley National Laboratory"/>
            <person name="Steindorff A."/>
            <person name="Hensen N."/>
            <person name="Bonometti L."/>
            <person name="Westerberg I."/>
            <person name="Brannstrom I.O."/>
            <person name="Guillou S."/>
            <person name="Cros-Aarteil S."/>
            <person name="Calhoun S."/>
            <person name="Haridas S."/>
            <person name="Kuo A."/>
            <person name="Mondo S."/>
            <person name="Pangilinan J."/>
            <person name="Riley R."/>
            <person name="Labutti K."/>
            <person name="Andreopoulos B."/>
            <person name="Lipzen A."/>
            <person name="Chen C."/>
            <person name="Yanf M."/>
            <person name="Daum C."/>
            <person name="Ng V."/>
            <person name="Clum A."/>
            <person name="Ohm R."/>
            <person name="Martin F."/>
            <person name="Silar P."/>
            <person name="Natvig D."/>
            <person name="Lalanne C."/>
            <person name="Gautier V."/>
            <person name="Ament-Velasquez S.L."/>
            <person name="Kruys A."/>
            <person name="Hutchinson M.I."/>
            <person name="Powell A.J."/>
            <person name="Barry K."/>
            <person name="Miller A.N."/>
            <person name="Grigoriev I.V."/>
            <person name="Debuchy R."/>
            <person name="Gladieux P."/>
            <person name="Thoren M.H."/>
            <person name="Johannesson H."/>
        </authorList>
    </citation>
    <scope>NUCLEOTIDE SEQUENCE</scope>
    <source>
        <strain evidence="2">CBS 990.96</strain>
    </source>
</reference>
<comment type="caution">
    <text evidence="2">The sequence shown here is derived from an EMBL/GenBank/DDBJ whole genome shotgun (WGS) entry which is preliminary data.</text>
</comment>
<dbReference type="Gene3D" id="3.30.429.10">
    <property type="entry name" value="Macrophage Migration Inhibitory Factor"/>
    <property type="match status" value="1"/>
</dbReference>
<proteinExistence type="predicted"/>
<sequence length="150" mass="17116">MPLWLIYHPQDTTFTAPSSKQSLASEITTIYTSAGLPPFYVNVNFIPLSNQNMFVGGKNPETPFVRVAVDHIAVHFRDNEARTKRTMASVKRILKKHIGDNGWDWEVHIDETPTNMWLIAGIEPPPFQSEAEKRWVELGKPVEWRTEEGA</sequence>
<name>A0AAN7GUB9_9PEZI</name>
<protein>
    <submittedName>
        <fullName evidence="2">Oxalocrotonate tautomerase</fullName>
    </submittedName>
</protein>
<organism evidence="2 3">
    <name type="scientific">Podospora fimiseda</name>
    <dbReference type="NCBI Taxonomy" id="252190"/>
    <lineage>
        <taxon>Eukaryota</taxon>
        <taxon>Fungi</taxon>
        <taxon>Dikarya</taxon>
        <taxon>Ascomycota</taxon>
        <taxon>Pezizomycotina</taxon>
        <taxon>Sordariomycetes</taxon>
        <taxon>Sordariomycetidae</taxon>
        <taxon>Sordariales</taxon>
        <taxon>Podosporaceae</taxon>
        <taxon>Podospora</taxon>
    </lineage>
</organism>